<dbReference type="CDD" id="cd05151">
    <property type="entry name" value="ChoK-like"/>
    <property type="match status" value="1"/>
</dbReference>
<dbReference type="Pfam" id="PF01633">
    <property type="entry name" value="Choline_kinase"/>
    <property type="match status" value="1"/>
</dbReference>
<dbReference type="PANTHER" id="PTHR22603:SF66">
    <property type="entry name" value="ETHANOLAMINE KINASE"/>
    <property type="match status" value="1"/>
</dbReference>
<dbReference type="EMBL" id="JBHRTB010000010">
    <property type="protein sequence ID" value="MFC3145764.1"/>
    <property type="molecule type" value="Genomic_DNA"/>
</dbReference>
<reference evidence="2" key="1">
    <citation type="journal article" date="2019" name="Int. J. Syst. Evol. Microbiol.">
        <title>The Global Catalogue of Microorganisms (GCM) 10K type strain sequencing project: providing services to taxonomists for standard genome sequencing and annotation.</title>
        <authorList>
            <consortium name="The Broad Institute Genomics Platform"/>
            <consortium name="The Broad Institute Genome Sequencing Center for Infectious Disease"/>
            <person name="Wu L."/>
            <person name="Ma J."/>
        </authorList>
    </citation>
    <scope>NUCLEOTIDE SEQUENCE [LARGE SCALE GENOMIC DNA]</scope>
    <source>
        <strain evidence="2">KCTC 52366</strain>
    </source>
</reference>
<dbReference type="Proteomes" id="UP001595632">
    <property type="component" value="Unassembled WGS sequence"/>
</dbReference>
<dbReference type="InterPro" id="IPR011009">
    <property type="entry name" value="Kinase-like_dom_sf"/>
</dbReference>
<dbReference type="PANTHER" id="PTHR22603">
    <property type="entry name" value="CHOLINE/ETHANOALAMINE KINASE"/>
    <property type="match status" value="1"/>
</dbReference>
<accession>A0ABV7GZZ2</accession>
<keyword evidence="2" id="KW-1185">Reference proteome</keyword>
<name>A0ABV7GZZ2_9RHOB</name>
<dbReference type="Gene3D" id="3.30.200.20">
    <property type="entry name" value="Phosphorylase Kinase, domain 1"/>
    <property type="match status" value="1"/>
</dbReference>
<protein>
    <submittedName>
        <fullName evidence="1">Phosphotransferase</fullName>
    </submittedName>
</protein>
<evidence type="ECO:0000313" key="2">
    <source>
        <dbReference type="Proteomes" id="UP001595632"/>
    </source>
</evidence>
<dbReference type="RefSeq" id="WP_275632712.1">
    <property type="nucleotide sequence ID" value="NZ_JARGYD010000003.1"/>
</dbReference>
<proteinExistence type="predicted"/>
<evidence type="ECO:0000313" key="1">
    <source>
        <dbReference type="EMBL" id="MFC3145764.1"/>
    </source>
</evidence>
<sequence length="298" mass="32639">MTDSEPVPEALEARIRAIPFWTDPGAISALGGGITNVNAVVEDGGRKYVVRLGEDIPEHLVMRWNERRIAEAAAAAGVSPPLRHFEPGVMVFDHVESTALEEQDLHDAQTLTEAVALVGRVHRELTRAITGPVLTFWVFHVIRTYAAYLKAKGSRHASKLDALLAQSDLLEDGVGPVQLVLGHNDLLPANILRGADRLWLVDWEYGGFNSPLFDLGGLASNAGLPEEAEIGMLAAYFGHPPDAALLRSYRAMKCASLLRETTWSMVSEISSDIDFDYAAYTEENMTRYEAALADWSRG</sequence>
<organism evidence="1 2">
    <name type="scientific">Psychromarinibacter halotolerans</name>
    <dbReference type="NCBI Taxonomy" id="1775175"/>
    <lineage>
        <taxon>Bacteria</taxon>
        <taxon>Pseudomonadati</taxon>
        <taxon>Pseudomonadota</taxon>
        <taxon>Alphaproteobacteria</taxon>
        <taxon>Rhodobacterales</taxon>
        <taxon>Paracoccaceae</taxon>
        <taxon>Psychromarinibacter</taxon>
    </lineage>
</organism>
<dbReference type="SUPFAM" id="SSF56112">
    <property type="entry name" value="Protein kinase-like (PK-like)"/>
    <property type="match status" value="1"/>
</dbReference>
<dbReference type="Gene3D" id="3.90.1200.10">
    <property type="match status" value="1"/>
</dbReference>
<comment type="caution">
    <text evidence="1">The sequence shown here is derived from an EMBL/GenBank/DDBJ whole genome shotgun (WGS) entry which is preliminary data.</text>
</comment>
<gene>
    <name evidence="1" type="ORF">ACFOGP_23780</name>
</gene>